<organism evidence="15">
    <name type="scientific">Ciona intestinalis</name>
    <name type="common">Transparent sea squirt</name>
    <name type="synonym">Ascidia intestinalis</name>
    <dbReference type="NCBI Taxonomy" id="7719"/>
    <lineage>
        <taxon>Eukaryota</taxon>
        <taxon>Metazoa</taxon>
        <taxon>Chordata</taxon>
        <taxon>Tunicata</taxon>
        <taxon>Ascidiacea</taxon>
        <taxon>Phlebobranchia</taxon>
        <taxon>Cionidae</taxon>
        <taxon>Ciona</taxon>
    </lineage>
</organism>
<reference evidence="15" key="2">
    <citation type="journal article" date="2004" name="Development">
        <title>Gene expression profiles of transcription factors and signaling molecules in the ascidian embryo: towards a comprehensive understanding of gene networks.</title>
        <authorList>
            <person name="Imai K.S."/>
            <person name="Hino K."/>
            <person name="Yagi K."/>
            <person name="Satoh N."/>
            <person name="Satou Y."/>
        </authorList>
    </citation>
    <scope>NUCLEOTIDE SEQUENCE</scope>
</reference>
<dbReference type="CDD" id="cd11394">
    <property type="entry name" value="bHLHzip_SREBP"/>
    <property type="match status" value="1"/>
</dbReference>
<dbReference type="PANTHER" id="PTHR46062:SF1">
    <property type="entry name" value="LP12374P"/>
    <property type="match status" value="1"/>
</dbReference>
<accession>A0A1W2VNV4</accession>
<evidence type="ECO:0000256" key="3">
    <source>
        <dbReference type="ARBA" id="ARBA00004557"/>
    </source>
</evidence>
<evidence type="ECO:0000256" key="6">
    <source>
        <dbReference type="ARBA" id="ARBA00022989"/>
    </source>
</evidence>
<evidence type="ECO:0000256" key="9">
    <source>
        <dbReference type="ARBA" id="ARBA00023136"/>
    </source>
</evidence>
<dbReference type="GO" id="GO:0046983">
    <property type="term" value="F:protein dimerization activity"/>
    <property type="evidence" value="ECO:0007669"/>
    <property type="project" value="InterPro"/>
</dbReference>
<keyword evidence="9" id="KW-0472">Membrane</keyword>
<dbReference type="PANTHER" id="PTHR46062">
    <property type="entry name" value="STEROL REGULATORY ELEMENT-BINDING PROTEIN"/>
    <property type="match status" value="1"/>
</dbReference>
<dbReference type="OrthoDB" id="2133190at2759"/>
<dbReference type="GO" id="GO:0005634">
    <property type="term" value="C:nucleus"/>
    <property type="evidence" value="ECO:0007669"/>
    <property type="project" value="UniProtKB-SubCell"/>
</dbReference>
<dbReference type="EMBL" id="AB210708">
    <property type="protein sequence ID" value="BAE06713.1"/>
    <property type="molecule type" value="mRNA"/>
</dbReference>
<dbReference type="SUPFAM" id="SSF47459">
    <property type="entry name" value="HLH, helix-loop-helix DNA-binding domain"/>
    <property type="match status" value="1"/>
</dbReference>
<dbReference type="InterPro" id="IPR011598">
    <property type="entry name" value="bHLH_dom"/>
</dbReference>
<dbReference type="SMART" id="SM00353">
    <property type="entry name" value="HLH"/>
    <property type="match status" value="1"/>
</dbReference>
<evidence type="ECO:0000256" key="5">
    <source>
        <dbReference type="ARBA" id="ARBA00022824"/>
    </source>
</evidence>
<feature type="domain" description="BHLH" evidence="14">
    <location>
        <begin position="281"/>
        <end position="331"/>
    </location>
</feature>
<dbReference type="KEGG" id="cin:778767"/>
<dbReference type="InterPro" id="IPR036638">
    <property type="entry name" value="HLH_DNA-bd_sf"/>
</dbReference>
<reference evidence="15" key="3">
    <citation type="submission" date="2005-04" db="EMBL/GenBank/DDBJ databases">
        <title>Expressed genes in Ciona intestinalis.</title>
        <authorList>
            <person name="Satou Y."/>
        </authorList>
    </citation>
    <scope>NUCLEOTIDE SEQUENCE</scope>
</reference>
<evidence type="ECO:0000256" key="12">
    <source>
        <dbReference type="ARBA" id="ARBA00038460"/>
    </source>
</evidence>
<name>Q4H2R4_CIOIN</name>
<evidence type="ECO:0000256" key="2">
    <source>
        <dbReference type="ARBA" id="ARBA00004477"/>
    </source>
</evidence>
<evidence type="ECO:0000256" key="1">
    <source>
        <dbReference type="ARBA" id="ARBA00004123"/>
    </source>
</evidence>
<evidence type="ECO:0000256" key="8">
    <source>
        <dbReference type="ARBA" id="ARBA00023125"/>
    </source>
</evidence>
<keyword evidence="7" id="KW-0805">Transcription regulation</keyword>
<sequence length="814" mass="92158">MFEDIVCVNFDFFKDILRMDLASYVFGKIDDGSPAGDLEIDDLDQNNLNLDNFSDALMVEGISGQDEMLQNNWMADIDEILQGMAKEKQAELELCNSVVSSSVGRQSLNDLLNAPPQPTLVKERLTNEPNHEQNFIFPVSPAPPDVKPRLETNPPPQATVPPFTHQPTTHVRNQNPQIDQPPHPDETIQQLDLVSAIQQNPQLRQQLQQQIIQSQRRVDTPMLGNSPIPSPPLDASPQLQNMFNSNTIITPVLLEQKFPIQRLSPPQKADAKAPPKRSSHNAIEKRYRSSINDKIIELKDLLIGSDAKLNKAAVLKKAIDYIKFLTNVNKRLKMENHLLRKHLASNEKLTVRDLVNNDMSIIDGNFPTSMATPPHSDPESPSGHSILTDGEVPSPQLQDEFDHVEVGLMDRSRAGLCVFMFTCFMINPTNLLFQAFFDETIDETNKPFVGRSILGIDMDTLSPTNGWWEWMFPTLLSWLINGFISIGILWRLLVTGEPVTEEKSKTSSKYWIHRKQADLDVEKDDYESASYHLSQSLAVIGRPLPTSRLDEWCAVVWNGVRLFLGVVHIGPWLARLKSLSARNSARNAAHVYHKLDQLHMNGYLKEGKLRGFLYSLSALNLCEVAGWETTPPSTATRIYLMAALRFKRDAMIPLKWFHRFFLRKCSKVLLTHPNCNDALRWMSTTIGNNFVSNEKDLLVKKNEEMKFIKILNKNDPLSIVSFHFRTRMLRNSLFAMIEPSIGLGESPPDEAIKYLQLVENKDTFDTDEKFWCSIAMVAADWSKSNEVSRFIERTSCTSASSKNVLSCHNVGVCC</sequence>
<protein>
    <submittedName>
        <fullName evidence="15">Transcription factor protein</fullName>
    </submittedName>
</protein>
<dbReference type="GO" id="GO:0005789">
    <property type="term" value="C:endoplasmic reticulum membrane"/>
    <property type="evidence" value="ECO:0007669"/>
    <property type="project" value="UniProtKB-SubCell"/>
</dbReference>
<keyword evidence="4" id="KW-0812">Transmembrane</keyword>
<dbReference type="GO" id="GO:0003677">
    <property type="term" value="F:DNA binding"/>
    <property type="evidence" value="ECO:0007669"/>
    <property type="project" value="UniProtKB-KW"/>
</dbReference>
<comment type="similarity">
    <text evidence="12">Belongs to the SREBP family.</text>
</comment>
<dbReference type="GO" id="GO:0012507">
    <property type="term" value="C:ER to Golgi transport vesicle membrane"/>
    <property type="evidence" value="ECO:0007669"/>
    <property type="project" value="UniProtKB-SubCell"/>
</dbReference>
<keyword evidence="5" id="KW-0256">Endoplasmic reticulum</keyword>
<dbReference type="Gene3D" id="4.10.280.10">
    <property type="entry name" value="Helix-loop-helix DNA-binding domain"/>
    <property type="match status" value="1"/>
</dbReference>
<dbReference type="Pfam" id="PF00010">
    <property type="entry name" value="HLH"/>
    <property type="match status" value="1"/>
</dbReference>
<evidence type="ECO:0000313" key="15">
    <source>
        <dbReference type="EMBL" id="BAE06713.1"/>
    </source>
</evidence>
<evidence type="ECO:0000256" key="4">
    <source>
        <dbReference type="ARBA" id="ARBA00022692"/>
    </source>
</evidence>
<keyword evidence="8" id="KW-0238">DNA-binding</keyword>
<evidence type="ECO:0000256" key="11">
    <source>
        <dbReference type="ARBA" id="ARBA00023242"/>
    </source>
</evidence>
<evidence type="ECO:0000256" key="7">
    <source>
        <dbReference type="ARBA" id="ARBA00023015"/>
    </source>
</evidence>
<dbReference type="AlphaFoldDB" id="Q4H2R4"/>
<evidence type="ECO:0000256" key="13">
    <source>
        <dbReference type="SAM" id="MobiDB-lite"/>
    </source>
</evidence>
<keyword evidence="11" id="KW-0539">Nucleus</keyword>
<gene>
    <name evidence="15" type="primary">Ci-SREBP</name>
</gene>
<reference evidence="15" key="1">
    <citation type="journal article" date="2003" name="Dev. Genes Evol.">
        <title>Genomewide surveys of developmentally relevant genes in Ciona intestinalis.</title>
        <authorList>
            <person name="Satou Y."/>
            <person name="Satoh N."/>
        </authorList>
    </citation>
    <scope>NUCLEOTIDE SEQUENCE</scope>
</reference>
<keyword evidence="10" id="KW-0804">Transcription</keyword>
<evidence type="ECO:0000256" key="10">
    <source>
        <dbReference type="ARBA" id="ARBA00023163"/>
    </source>
</evidence>
<proteinExistence type="evidence at transcript level"/>
<comment type="subcellular location">
    <subcellularLocation>
        <location evidence="3">Cytoplasmic vesicle</location>
        <location evidence="3">COPII-coated vesicle membrane</location>
        <topology evidence="3">Multi-pass membrane protein</topology>
    </subcellularLocation>
    <subcellularLocation>
        <location evidence="2">Endoplasmic reticulum membrane</location>
        <topology evidence="2">Multi-pass membrane protein</topology>
    </subcellularLocation>
    <subcellularLocation>
        <location evidence="1">Nucleus</location>
    </subcellularLocation>
</comment>
<feature type="region of interest" description="Disordered" evidence="13">
    <location>
        <begin position="365"/>
        <end position="389"/>
    </location>
</feature>
<keyword evidence="6" id="KW-1133">Transmembrane helix</keyword>
<evidence type="ECO:0000259" key="14">
    <source>
        <dbReference type="SMART" id="SM00353"/>
    </source>
</evidence>
<accession>Q4H2R4</accession>